<dbReference type="PANTHER" id="PTHR30195:SF15">
    <property type="entry name" value="TYPE I RESTRICTION ENZYME HINDI ENDONUCLEASE SUBUNIT"/>
    <property type="match status" value="1"/>
</dbReference>
<dbReference type="SMART" id="SM00487">
    <property type="entry name" value="DEXDc"/>
    <property type="match status" value="1"/>
</dbReference>
<dbReference type="InterPro" id="IPR051268">
    <property type="entry name" value="Type-I_R_enzyme_R_subunit"/>
</dbReference>
<organism evidence="12 13">
    <name type="scientific">Allomesorhizobium camelthorni</name>
    <dbReference type="NCBI Taxonomy" id="475069"/>
    <lineage>
        <taxon>Bacteria</taxon>
        <taxon>Pseudomonadati</taxon>
        <taxon>Pseudomonadota</taxon>
        <taxon>Alphaproteobacteria</taxon>
        <taxon>Hyphomicrobiales</taxon>
        <taxon>Phyllobacteriaceae</taxon>
        <taxon>Allomesorhizobium</taxon>
    </lineage>
</organism>
<evidence type="ECO:0000313" key="12">
    <source>
        <dbReference type="EMBL" id="NGO54919.1"/>
    </source>
</evidence>
<dbReference type="GO" id="GO:0009307">
    <property type="term" value="P:DNA restriction-modification system"/>
    <property type="evidence" value="ECO:0007669"/>
    <property type="project" value="UniProtKB-KW"/>
</dbReference>
<evidence type="ECO:0000256" key="6">
    <source>
        <dbReference type="ARBA" id="ARBA00022759"/>
    </source>
</evidence>
<dbReference type="GO" id="GO:0005524">
    <property type="term" value="F:ATP binding"/>
    <property type="evidence" value="ECO:0007669"/>
    <property type="project" value="UniProtKB-KW"/>
</dbReference>
<dbReference type="RefSeq" id="WP_165033249.1">
    <property type="nucleotide sequence ID" value="NZ_JAAKZF010000071.1"/>
</dbReference>
<evidence type="ECO:0000256" key="5">
    <source>
        <dbReference type="ARBA" id="ARBA00022747"/>
    </source>
</evidence>
<dbReference type="SUPFAM" id="SSF52540">
    <property type="entry name" value="P-loop containing nucleoside triphosphate hydrolases"/>
    <property type="match status" value="2"/>
</dbReference>
<dbReference type="NCBIfam" id="TIGR00348">
    <property type="entry name" value="hsdR"/>
    <property type="match status" value="1"/>
</dbReference>
<dbReference type="GO" id="GO:0003677">
    <property type="term" value="F:DNA binding"/>
    <property type="evidence" value="ECO:0007669"/>
    <property type="project" value="UniProtKB-KW"/>
</dbReference>
<dbReference type="Pfam" id="PF22679">
    <property type="entry name" value="T1R_D3-like"/>
    <property type="match status" value="1"/>
</dbReference>
<accession>A0A6G4WJY2</accession>
<evidence type="ECO:0000313" key="13">
    <source>
        <dbReference type="Proteomes" id="UP001642900"/>
    </source>
</evidence>
<dbReference type="InterPro" id="IPR007409">
    <property type="entry name" value="Restrct_endonuc_type1_HsdR_N"/>
</dbReference>
<reference evidence="12 13" key="1">
    <citation type="submission" date="2020-02" db="EMBL/GenBank/DDBJ databases">
        <title>Genome sequence of strain CCNWXJ40-4.</title>
        <authorList>
            <person name="Gao J."/>
            <person name="Sun J."/>
        </authorList>
    </citation>
    <scope>NUCLEOTIDE SEQUENCE [LARGE SCALE GENOMIC DNA]</scope>
    <source>
        <strain evidence="12 13">CCNWXJ 40-4</strain>
    </source>
</reference>
<keyword evidence="9 10" id="KW-0238">DNA-binding</keyword>
<keyword evidence="7 10" id="KW-0378">Hydrolase</keyword>
<dbReference type="Gene3D" id="3.40.50.300">
    <property type="entry name" value="P-loop containing nucleotide triphosphate hydrolases"/>
    <property type="match status" value="3"/>
</dbReference>
<evidence type="ECO:0000256" key="8">
    <source>
        <dbReference type="ARBA" id="ARBA00022840"/>
    </source>
</evidence>
<dbReference type="CDD" id="cd18800">
    <property type="entry name" value="SF2_C_EcoR124I-like"/>
    <property type="match status" value="1"/>
</dbReference>
<dbReference type="Pfam" id="PF11867">
    <property type="entry name" value="T1RH-like_C"/>
    <property type="match status" value="1"/>
</dbReference>
<dbReference type="Gene3D" id="3.90.1570.50">
    <property type="match status" value="1"/>
</dbReference>
<evidence type="ECO:0000256" key="9">
    <source>
        <dbReference type="ARBA" id="ARBA00023125"/>
    </source>
</evidence>
<gene>
    <name evidence="12" type="ORF">G6N73_28130</name>
</gene>
<evidence type="ECO:0000259" key="11">
    <source>
        <dbReference type="PROSITE" id="PS51192"/>
    </source>
</evidence>
<keyword evidence="4 10" id="KW-0547">Nucleotide-binding</keyword>
<dbReference type="AlphaFoldDB" id="A0A6G4WJY2"/>
<dbReference type="InterPro" id="IPR055180">
    <property type="entry name" value="HsdR_RecA-like_helicase_dom_2"/>
</dbReference>
<keyword evidence="6 12" id="KW-0255">Endonuclease</keyword>
<name>A0A6G4WJY2_9HYPH</name>
<evidence type="ECO:0000256" key="4">
    <source>
        <dbReference type="ARBA" id="ARBA00022741"/>
    </source>
</evidence>
<proteinExistence type="inferred from homology"/>
<comment type="catalytic activity">
    <reaction evidence="1 10">
        <text>Endonucleolytic cleavage of DNA to give random double-stranded fragments with terminal 5'-phosphates, ATP is simultaneously hydrolyzed.</text>
        <dbReference type="EC" id="3.1.21.3"/>
    </reaction>
</comment>
<evidence type="ECO:0000256" key="7">
    <source>
        <dbReference type="ARBA" id="ARBA00022801"/>
    </source>
</evidence>
<comment type="function">
    <text evidence="10">Subunit R is required for both nuclease and ATPase activities, but not for modification.</text>
</comment>
<dbReference type="Pfam" id="PF04313">
    <property type="entry name" value="HSDR_N"/>
    <property type="match status" value="1"/>
</dbReference>
<comment type="subunit">
    <text evidence="10">The type I restriction/modification system is composed of three polypeptides R, M and S.</text>
</comment>
<feature type="domain" description="Helicase ATP-binding" evidence="11">
    <location>
        <begin position="297"/>
        <end position="479"/>
    </location>
</feature>
<keyword evidence="5 10" id="KW-0680">Restriction system</keyword>
<keyword evidence="3" id="KW-0540">Nuclease</keyword>
<dbReference type="CDD" id="cd22332">
    <property type="entry name" value="HsdR_N"/>
    <property type="match status" value="1"/>
</dbReference>
<keyword evidence="13" id="KW-1185">Reference proteome</keyword>
<comment type="similarity">
    <text evidence="2 10">Belongs to the HsdR family.</text>
</comment>
<dbReference type="PROSITE" id="PS51192">
    <property type="entry name" value="HELICASE_ATP_BIND_1"/>
    <property type="match status" value="1"/>
</dbReference>
<dbReference type="EC" id="3.1.21.3" evidence="10"/>
<dbReference type="CDD" id="cd18030">
    <property type="entry name" value="DEXHc_RE_I_HsdR"/>
    <property type="match status" value="1"/>
</dbReference>
<evidence type="ECO:0000256" key="10">
    <source>
        <dbReference type="RuleBase" id="RU364115"/>
    </source>
</evidence>
<evidence type="ECO:0000256" key="1">
    <source>
        <dbReference type="ARBA" id="ARBA00000851"/>
    </source>
</evidence>
<protein>
    <recommendedName>
        <fullName evidence="10">Type I restriction enzyme endonuclease subunit</fullName>
        <shortName evidence="10">R protein</shortName>
        <ecNumber evidence="10">3.1.21.3</ecNumber>
    </recommendedName>
</protein>
<dbReference type="InterPro" id="IPR004473">
    <property type="entry name" value="Restrct_endonuc_typeI_HsdR"/>
</dbReference>
<dbReference type="InterPro" id="IPR040980">
    <property type="entry name" value="SWI2_SNF2"/>
</dbReference>
<dbReference type="InterPro" id="IPR014001">
    <property type="entry name" value="Helicase_ATP-bd"/>
</dbReference>
<dbReference type="InterPro" id="IPR021810">
    <property type="entry name" value="T1RH-like_C"/>
</dbReference>
<evidence type="ECO:0000256" key="2">
    <source>
        <dbReference type="ARBA" id="ARBA00008598"/>
    </source>
</evidence>
<dbReference type="EMBL" id="JAAKZF010000071">
    <property type="protein sequence ID" value="NGO54919.1"/>
    <property type="molecule type" value="Genomic_DNA"/>
</dbReference>
<dbReference type="InterPro" id="IPR027417">
    <property type="entry name" value="P-loop_NTPase"/>
</dbReference>
<comment type="caution">
    <text evidence="12">The sequence shown here is derived from an EMBL/GenBank/DDBJ whole genome shotgun (WGS) entry which is preliminary data.</text>
</comment>
<evidence type="ECO:0000256" key="3">
    <source>
        <dbReference type="ARBA" id="ARBA00022722"/>
    </source>
</evidence>
<dbReference type="Pfam" id="PF18766">
    <property type="entry name" value="SWI2_SNF2"/>
    <property type="match status" value="1"/>
</dbReference>
<dbReference type="Proteomes" id="UP001642900">
    <property type="component" value="Unassembled WGS sequence"/>
</dbReference>
<dbReference type="PANTHER" id="PTHR30195">
    <property type="entry name" value="TYPE I SITE-SPECIFIC DEOXYRIBONUCLEASE PROTEIN SUBUNIT M AND R"/>
    <property type="match status" value="1"/>
</dbReference>
<dbReference type="GO" id="GO:0009035">
    <property type="term" value="F:type I site-specific deoxyribonuclease activity"/>
    <property type="evidence" value="ECO:0007669"/>
    <property type="project" value="UniProtKB-EC"/>
</dbReference>
<sequence>MTESYALPTETRRLELAEEAVELAALSWFELIGWKSVPGDYLAPDGPMGARADYRQAILEPELRSALASLNPEATAAMVDAAMRKILAVPSQDLIENNRLFHPFLVTGVPVEINDRGETRTVGLRMLDRDNASANRLLVANQFIVKGDRGVVRTDLTAFVNGIPVAILEFKNPASINATLERAHTQLRNYAEKCPDLFRANQVLVVSDGMKARIGSLTAEPDRFAPWRTIDGTDLDDSGRSELEVLIRGVFAPERFLDFIVDFVAFEVKEGTVRSKKLAGYHQFHAVRKALASTVAASQNGSRKGGVVWHTQGSGKSLTMLFFVRQLQLAKALKNPTIVVVTDRNDLDDQLFGTFADHSAALRGTPRKGETAEEMKRLLSVDIGGLVFTTIQRFRGVDGTHPLLTDRSNVVVIADEAHRTQYGFKKTFVERDGEIREVVGFADYLHQALPNATAVGFTGTPIEERDRDTYGTFGEVIDTYDMTQAVRDKATVPIHYTARLARLHLALSEADRAQLDTLAEELAEGEDAAVERIKGKLTRFEEIVGAPDRVEEIAADVVEHFEKRREAMAGGKGMIVAVSRKVAVMLYDEIAKLRPDWVSADPRDDPIGMLKVVITGNRSDDPAPLQPHLRTKSRLETLAGRFKDPTSGFDLVIVRDMWLTGFDAPSLHTLYIDKPMQGHGLMQAIARVNRVWGDKPGGLVVDYLGIGAELKAALSKYTQGDRDQVRMDTDEAARQTLTNLESALALLEGAPWRSFFGASPAQRLTLLKQCLEHLLSTQQRDAFIDVALKLEVAYAISAGDERVTAKRDEIALIAALRANLVKYTSGGGRSRATVERDIRQLLSRAVMANGILDVFQSAGLEQPDLSIFSEEFLAEVRGSKHENLAIETLRRLLADEIRSHARTNIVQSTKLSERLDETLRRYHNRAVDSVQVIEELIDLANEIRDNAARAREMGLSEEEIAFYEALAENGSAKELMAHETLRTLAQLLVQTIRASATIDWTRKEGVRAKMRIEVRKLLARYGYPPDLQKAAVDLVVRQAETIAADWG</sequence>
<keyword evidence="8 10" id="KW-0067">ATP-binding</keyword>